<evidence type="ECO:0000313" key="1">
    <source>
        <dbReference type="EMBL" id="KRL86433.1"/>
    </source>
</evidence>
<dbReference type="EMBL" id="AZFJ01000045">
    <property type="protein sequence ID" value="KRL86433.1"/>
    <property type="molecule type" value="Genomic_DNA"/>
</dbReference>
<dbReference type="RefSeq" id="WP_056956625.1">
    <property type="nucleotide sequence ID" value="NZ_AZFJ01000045.1"/>
</dbReference>
<comment type="caution">
    <text evidence="1">The sequence shown here is derived from an EMBL/GenBank/DDBJ whole genome shotgun (WGS) entry which is preliminary data.</text>
</comment>
<accession>A0A0R1TZ17</accession>
<evidence type="ECO:0000313" key="2">
    <source>
        <dbReference type="Proteomes" id="UP000051922"/>
    </source>
</evidence>
<keyword evidence="2" id="KW-1185">Reference proteome</keyword>
<dbReference type="PATRIC" id="fig|1423783.4.peg.988"/>
<dbReference type="InterPro" id="IPR024410">
    <property type="entry name" value="Phage_TAC_12"/>
</dbReference>
<gene>
    <name evidence="1" type="ORF">FC50_GL000955</name>
</gene>
<dbReference type="Proteomes" id="UP000051922">
    <property type="component" value="Unassembled WGS sequence"/>
</dbReference>
<proteinExistence type="predicted"/>
<name>A0A0R1TZ17_9LACO</name>
<dbReference type="AlphaFoldDB" id="A0A0R1TZ17"/>
<dbReference type="STRING" id="1423783.FC50_GL000955"/>
<dbReference type="Pfam" id="PF12363">
    <property type="entry name" value="Phage_TAC_12"/>
    <property type="match status" value="1"/>
</dbReference>
<sequence length="186" mass="20590">MQLTIGNKDYDVKFTFASLLAWRDLAKQDTDSKGLDDSGVYDHLFTGLANDNPMAATQVLYGGLAHMKTRPSFQKVFDAVSDLLNDMTAEELCTKIVGEIGAAGFFKAQLHQWMTTLESARSVAQEMGKQMDVPGKDATKEELDKYNETMYQLGYQESTARTLFDAMSSKINGTEATSSQPDSEQE</sequence>
<reference evidence="1 2" key="1">
    <citation type="journal article" date="2015" name="Genome Announc.">
        <title>Expanding the biotechnology potential of lactobacilli through comparative genomics of 213 strains and associated genera.</title>
        <authorList>
            <person name="Sun Z."/>
            <person name="Harris H.M."/>
            <person name="McCann A."/>
            <person name="Guo C."/>
            <person name="Argimon S."/>
            <person name="Zhang W."/>
            <person name="Yang X."/>
            <person name="Jeffery I.B."/>
            <person name="Cooney J.C."/>
            <person name="Kagawa T.F."/>
            <person name="Liu W."/>
            <person name="Song Y."/>
            <person name="Salvetti E."/>
            <person name="Wrobel A."/>
            <person name="Rasinkangas P."/>
            <person name="Parkhill J."/>
            <person name="Rea M.C."/>
            <person name="O'Sullivan O."/>
            <person name="Ritari J."/>
            <person name="Douillard F.P."/>
            <person name="Paul Ross R."/>
            <person name="Yang R."/>
            <person name="Briner A.E."/>
            <person name="Felis G.E."/>
            <person name="de Vos W.M."/>
            <person name="Barrangou R."/>
            <person name="Klaenhammer T.R."/>
            <person name="Caufield P.W."/>
            <person name="Cui Y."/>
            <person name="Zhang H."/>
            <person name="O'Toole P.W."/>
        </authorList>
    </citation>
    <scope>NUCLEOTIDE SEQUENCE [LARGE SCALE GENOMIC DNA]</scope>
    <source>
        <strain evidence="1 2">DSM 15945</strain>
    </source>
</reference>
<protein>
    <recommendedName>
        <fullName evidence="3">Phage protein</fullName>
    </recommendedName>
</protein>
<organism evidence="1 2">
    <name type="scientific">Lacticaseibacillus pantheris DSM 15945 = JCM 12539 = NBRC 106106</name>
    <dbReference type="NCBI Taxonomy" id="1423783"/>
    <lineage>
        <taxon>Bacteria</taxon>
        <taxon>Bacillati</taxon>
        <taxon>Bacillota</taxon>
        <taxon>Bacilli</taxon>
        <taxon>Lactobacillales</taxon>
        <taxon>Lactobacillaceae</taxon>
        <taxon>Lacticaseibacillus</taxon>
    </lineage>
</organism>
<evidence type="ECO:0008006" key="3">
    <source>
        <dbReference type="Google" id="ProtNLM"/>
    </source>
</evidence>